<dbReference type="PROSITE" id="PS51257">
    <property type="entry name" value="PROKAR_LIPOPROTEIN"/>
    <property type="match status" value="1"/>
</dbReference>
<dbReference type="RefSeq" id="WP_108726973.1">
    <property type="nucleotide sequence ID" value="NZ_CP028833.1"/>
</dbReference>
<sequence length="232" mass="25280">MKFLARSALAVCLACAAGGCGEFGGEKIAADFGLHVLTASTDYNSNGVDDYTDFLLGARADAENHPRYDGSYVVGGYPAEDVGVCADVVWRAFRAAGYSLKDMIDADIAAHPEDYPRASKPDPNIDFRRVKNLHVFFAKYGQDLTTDVSRIGDWMPGDIVLFAGPDHIGIVSEKRASDGTPYLIHNGGQKKREENFLGSPLAAFDSSYRPIGHYRFDAAQIAPDVLRPWRAN</sequence>
<evidence type="ECO:0000313" key="2">
    <source>
        <dbReference type="Proteomes" id="UP000275951"/>
    </source>
</evidence>
<protein>
    <submittedName>
        <fullName evidence="1">DUF1287 domain-containing protein</fullName>
    </submittedName>
</protein>
<evidence type="ECO:0000313" key="1">
    <source>
        <dbReference type="EMBL" id="AZR07796.1"/>
    </source>
</evidence>
<reference evidence="1 2" key="1">
    <citation type="submission" date="2018-11" db="EMBL/GenBank/DDBJ databases">
        <title>Multidrug-resistant genes are associated with an 42-kb island TGI1 carrying a complex class 1 integron in a Trueperella pyogenes.</title>
        <authorList>
            <person name="Dong W."/>
        </authorList>
    </citation>
    <scope>NUCLEOTIDE SEQUENCE [LARGE SCALE GENOMIC DNA]</scope>
    <source>
        <strain evidence="1 2">TP4</strain>
    </source>
</reference>
<organism evidence="1 2">
    <name type="scientific">Trueperella pyogenes</name>
    <dbReference type="NCBI Taxonomy" id="1661"/>
    <lineage>
        <taxon>Bacteria</taxon>
        <taxon>Bacillati</taxon>
        <taxon>Actinomycetota</taxon>
        <taxon>Actinomycetes</taxon>
        <taxon>Actinomycetales</taxon>
        <taxon>Actinomycetaceae</taxon>
        <taxon>Trueperella</taxon>
    </lineage>
</organism>
<gene>
    <name evidence="1" type="ORF">EBQ10_02250</name>
</gene>
<dbReference type="EMBL" id="CP033905">
    <property type="protein sequence ID" value="AZR07796.1"/>
    <property type="molecule type" value="Genomic_DNA"/>
</dbReference>
<proteinExistence type="predicted"/>
<dbReference type="Proteomes" id="UP000275951">
    <property type="component" value="Chromosome"/>
</dbReference>
<name>A0A3S9QPH5_9ACTO</name>
<dbReference type="AlphaFoldDB" id="A0A3S9QPH5"/>
<dbReference type="InterPro" id="IPR009706">
    <property type="entry name" value="DUF1287"/>
</dbReference>
<dbReference type="Pfam" id="PF06940">
    <property type="entry name" value="DUF1287"/>
    <property type="match status" value="1"/>
</dbReference>
<accession>A0A3S9QPH5</accession>